<dbReference type="InterPro" id="IPR009075">
    <property type="entry name" value="AcylCo_DH/oxidase_C"/>
</dbReference>
<dbReference type="InterPro" id="IPR009100">
    <property type="entry name" value="AcylCoA_DH/oxidase_NM_dom_sf"/>
</dbReference>
<evidence type="ECO:0000256" key="5">
    <source>
        <dbReference type="RuleBase" id="RU362125"/>
    </source>
</evidence>
<evidence type="ECO:0000259" key="8">
    <source>
        <dbReference type="Pfam" id="PF02771"/>
    </source>
</evidence>
<comment type="similarity">
    <text evidence="2 5">Belongs to the acyl-CoA dehydrogenase family.</text>
</comment>
<feature type="domain" description="Acyl-CoA oxidase/dehydrogenase middle" evidence="7">
    <location>
        <begin position="120"/>
        <end position="215"/>
    </location>
</feature>
<dbReference type="EMBL" id="JAVDVQ010000033">
    <property type="protein sequence ID" value="MDR7084823.1"/>
    <property type="molecule type" value="Genomic_DNA"/>
</dbReference>
<dbReference type="Gene3D" id="2.40.110.10">
    <property type="entry name" value="Butyryl-CoA Dehydrogenase, subunit A, domain 2"/>
    <property type="match status" value="1"/>
</dbReference>
<comment type="cofactor">
    <cofactor evidence="1 5">
        <name>FAD</name>
        <dbReference type="ChEBI" id="CHEBI:57692"/>
    </cofactor>
</comment>
<evidence type="ECO:0000256" key="3">
    <source>
        <dbReference type="ARBA" id="ARBA00022630"/>
    </source>
</evidence>
<feature type="domain" description="Acyl-CoA dehydrogenase/oxidase N-terminal" evidence="8">
    <location>
        <begin position="4"/>
        <end position="111"/>
    </location>
</feature>
<dbReference type="InterPro" id="IPR006089">
    <property type="entry name" value="Acyl-CoA_DH_CS"/>
</dbReference>
<dbReference type="InterPro" id="IPR036250">
    <property type="entry name" value="AcylCo_DH-like_C"/>
</dbReference>
<feature type="domain" description="Acyl-CoA dehydrogenase/oxidase C-terminal" evidence="6">
    <location>
        <begin position="228"/>
        <end position="377"/>
    </location>
</feature>
<evidence type="ECO:0000256" key="2">
    <source>
        <dbReference type="ARBA" id="ARBA00009347"/>
    </source>
</evidence>
<dbReference type="Gene3D" id="1.10.540.10">
    <property type="entry name" value="Acyl-CoA dehydrogenase/oxidase, N-terminal domain"/>
    <property type="match status" value="1"/>
</dbReference>
<dbReference type="Pfam" id="PF02771">
    <property type="entry name" value="Acyl-CoA_dh_N"/>
    <property type="match status" value="1"/>
</dbReference>
<proteinExistence type="inferred from homology"/>
<evidence type="ECO:0000256" key="4">
    <source>
        <dbReference type="ARBA" id="ARBA00022827"/>
    </source>
</evidence>
<keyword evidence="10" id="KW-1185">Reference proteome</keyword>
<evidence type="ECO:0000259" key="7">
    <source>
        <dbReference type="Pfam" id="PF02770"/>
    </source>
</evidence>
<evidence type="ECO:0000256" key="1">
    <source>
        <dbReference type="ARBA" id="ARBA00001974"/>
    </source>
</evidence>
<accession>A0ABU1UI22</accession>
<dbReference type="Pfam" id="PF00441">
    <property type="entry name" value="Acyl-CoA_dh_1"/>
    <property type="match status" value="1"/>
</dbReference>
<organism evidence="9 10">
    <name type="scientific">Arthrobacter ginsengisoli</name>
    <dbReference type="NCBI Taxonomy" id="1356565"/>
    <lineage>
        <taxon>Bacteria</taxon>
        <taxon>Bacillati</taxon>
        <taxon>Actinomycetota</taxon>
        <taxon>Actinomycetes</taxon>
        <taxon>Micrococcales</taxon>
        <taxon>Micrococcaceae</taxon>
        <taxon>Arthrobacter</taxon>
    </lineage>
</organism>
<dbReference type="SUPFAM" id="SSF47203">
    <property type="entry name" value="Acyl-CoA dehydrogenase C-terminal domain-like"/>
    <property type="match status" value="1"/>
</dbReference>
<name>A0ABU1UI22_9MICC</name>
<dbReference type="Pfam" id="PF02770">
    <property type="entry name" value="Acyl-CoA_dh_M"/>
    <property type="match status" value="1"/>
</dbReference>
<dbReference type="InterPro" id="IPR037069">
    <property type="entry name" value="AcylCoA_DH/ox_N_sf"/>
</dbReference>
<keyword evidence="4 5" id="KW-0274">FAD</keyword>
<dbReference type="PROSITE" id="PS00072">
    <property type="entry name" value="ACYL_COA_DH_1"/>
    <property type="match status" value="1"/>
</dbReference>
<dbReference type="SUPFAM" id="SSF56645">
    <property type="entry name" value="Acyl-CoA dehydrogenase NM domain-like"/>
    <property type="match status" value="1"/>
</dbReference>
<dbReference type="PANTHER" id="PTHR43884:SF12">
    <property type="entry name" value="ISOVALERYL-COA DEHYDROGENASE, MITOCHONDRIAL-RELATED"/>
    <property type="match status" value="1"/>
</dbReference>
<evidence type="ECO:0000313" key="9">
    <source>
        <dbReference type="EMBL" id="MDR7084823.1"/>
    </source>
</evidence>
<keyword evidence="5" id="KW-0560">Oxidoreductase</keyword>
<keyword evidence="3 5" id="KW-0285">Flavoprotein</keyword>
<protein>
    <submittedName>
        <fullName evidence="9">Alkylation response protein AidB-like acyl-CoA dehydrogenase</fullName>
    </submittedName>
</protein>
<sequence length="397" mass="41489">MYLTPELDELHGSVATLMRELVAPRAAEIDSTGDYPTDLYEKFVEAGLLALSLPESLGGPGLGVRGLTIATEEAAKHSAAAGLMLLLSRLPVAPMLVGGTDDQLRRWAVPLSLGLSRGSYAMSEPQAGSDVLGITTHAEYDGSGWRLTGTKAWISGAAEADWFVVVATTAPGERRADAICAFIVDADANGLTKARMHERPGCRGLSLGDIVLDGVAVGEDRRLPGITGVGSILGALATMRPVVSARGLGLASAALMLAVERIEGRQVGGRPVASQQGVQWQVAEAAMELESARLLTYRAAELIDSGTGGPQVAGQLAVAKLASSEIAVKAAGLAAQLHGAEGCVAGHPSDRLVRDSRQLTIVEGTSEIQRNIIARAVFDRSLWWQTSESARESEPIS</sequence>
<evidence type="ECO:0000313" key="10">
    <source>
        <dbReference type="Proteomes" id="UP001252243"/>
    </source>
</evidence>
<comment type="caution">
    <text evidence="9">The sequence shown here is derived from an EMBL/GenBank/DDBJ whole genome shotgun (WGS) entry which is preliminary data.</text>
</comment>
<dbReference type="Gene3D" id="1.20.140.10">
    <property type="entry name" value="Butyryl-CoA Dehydrogenase, subunit A, domain 3"/>
    <property type="match status" value="1"/>
</dbReference>
<dbReference type="InterPro" id="IPR046373">
    <property type="entry name" value="Acyl-CoA_Oxase/DH_mid-dom_sf"/>
</dbReference>
<dbReference type="PANTHER" id="PTHR43884">
    <property type="entry name" value="ACYL-COA DEHYDROGENASE"/>
    <property type="match status" value="1"/>
</dbReference>
<dbReference type="InterPro" id="IPR006091">
    <property type="entry name" value="Acyl-CoA_Oxase/DH_mid-dom"/>
</dbReference>
<evidence type="ECO:0000259" key="6">
    <source>
        <dbReference type="Pfam" id="PF00441"/>
    </source>
</evidence>
<dbReference type="RefSeq" id="WP_310061831.1">
    <property type="nucleotide sequence ID" value="NZ_JAVDVQ010000033.1"/>
</dbReference>
<dbReference type="PIRSF" id="PIRSF016578">
    <property type="entry name" value="HsaA"/>
    <property type="match status" value="1"/>
</dbReference>
<gene>
    <name evidence="9" type="ORF">J2X01_004140</name>
</gene>
<dbReference type="Proteomes" id="UP001252243">
    <property type="component" value="Unassembled WGS sequence"/>
</dbReference>
<dbReference type="InterPro" id="IPR013786">
    <property type="entry name" value="AcylCoA_DH/ox_N"/>
</dbReference>
<reference evidence="9 10" key="1">
    <citation type="submission" date="2023-07" db="EMBL/GenBank/DDBJ databases">
        <title>Sorghum-associated microbial communities from plants grown in Nebraska, USA.</title>
        <authorList>
            <person name="Schachtman D."/>
        </authorList>
    </citation>
    <scope>NUCLEOTIDE SEQUENCE [LARGE SCALE GENOMIC DNA]</scope>
    <source>
        <strain evidence="9 10">BE167</strain>
    </source>
</reference>